<dbReference type="Proteomes" id="UP001303046">
    <property type="component" value="Unassembled WGS sequence"/>
</dbReference>
<dbReference type="EMBL" id="JAVFWL010000002">
    <property type="protein sequence ID" value="KAK6735593.1"/>
    <property type="molecule type" value="Genomic_DNA"/>
</dbReference>
<gene>
    <name evidence="1" type="primary">Necator_chrII.g6462</name>
    <name evidence="1" type="ORF">RB195_018669</name>
</gene>
<evidence type="ECO:0000313" key="1">
    <source>
        <dbReference type="EMBL" id="KAK6735593.1"/>
    </source>
</evidence>
<evidence type="ECO:0000313" key="2">
    <source>
        <dbReference type="Proteomes" id="UP001303046"/>
    </source>
</evidence>
<protein>
    <submittedName>
        <fullName evidence="1">Uncharacterized protein</fullName>
    </submittedName>
</protein>
<keyword evidence="2" id="KW-1185">Reference proteome</keyword>
<reference evidence="1 2" key="1">
    <citation type="submission" date="2023-08" db="EMBL/GenBank/DDBJ databases">
        <title>A Necator americanus chromosomal reference genome.</title>
        <authorList>
            <person name="Ilik V."/>
            <person name="Petrzelkova K.J."/>
            <person name="Pardy F."/>
            <person name="Fuh T."/>
            <person name="Niatou-Singa F.S."/>
            <person name="Gouil Q."/>
            <person name="Baker L."/>
            <person name="Ritchie M.E."/>
            <person name="Jex A.R."/>
            <person name="Gazzola D."/>
            <person name="Li H."/>
            <person name="Toshio Fujiwara R."/>
            <person name="Zhan B."/>
            <person name="Aroian R.V."/>
            <person name="Pafco B."/>
            <person name="Schwarz E.M."/>
        </authorList>
    </citation>
    <scope>NUCLEOTIDE SEQUENCE [LARGE SCALE GENOMIC DNA]</scope>
    <source>
        <strain evidence="1 2">Aroian</strain>
        <tissue evidence="1">Whole animal</tissue>
    </source>
</reference>
<sequence length="104" mass="12466">MSGRYALITVLECGKYETMTSTQHQLGADVQRCCVHRKRHLILRYWHYKILRNKVTVTCIIEPKDLVRTTTSEDIYGQWHCREKIFWKQKIIGDEEKILHFKLS</sequence>
<comment type="caution">
    <text evidence="1">The sequence shown here is derived from an EMBL/GenBank/DDBJ whole genome shotgun (WGS) entry which is preliminary data.</text>
</comment>
<name>A0ABR1CD38_NECAM</name>
<proteinExistence type="predicted"/>
<organism evidence="1 2">
    <name type="scientific">Necator americanus</name>
    <name type="common">Human hookworm</name>
    <dbReference type="NCBI Taxonomy" id="51031"/>
    <lineage>
        <taxon>Eukaryota</taxon>
        <taxon>Metazoa</taxon>
        <taxon>Ecdysozoa</taxon>
        <taxon>Nematoda</taxon>
        <taxon>Chromadorea</taxon>
        <taxon>Rhabditida</taxon>
        <taxon>Rhabditina</taxon>
        <taxon>Rhabditomorpha</taxon>
        <taxon>Strongyloidea</taxon>
        <taxon>Ancylostomatidae</taxon>
        <taxon>Bunostominae</taxon>
        <taxon>Necator</taxon>
    </lineage>
</organism>
<accession>A0ABR1CD38</accession>